<comment type="caution">
    <text evidence="1">The sequence shown here is derived from an EMBL/GenBank/DDBJ whole genome shotgun (WGS) entry which is preliminary data.</text>
</comment>
<dbReference type="Proteomes" id="UP001386955">
    <property type="component" value="Unassembled WGS sequence"/>
</dbReference>
<dbReference type="EMBL" id="JAYMYS010000002">
    <property type="protein sequence ID" value="KAK7405056.1"/>
    <property type="molecule type" value="Genomic_DNA"/>
</dbReference>
<reference evidence="1 2" key="1">
    <citation type="submission" date="2024-01" db="EMBL/GenBank/DDBJ databases">
        <title>The genomes of 5 underutilized Papilionoideae crops provide insights into root nodulation and disease resistanc.</title>
        <authorList>
            <person name="Jiang F."/>
        </authorList>
    </citation>
    <scope>NUCLEOTIDE SEQUENCE [LARGE SCALE GENOMIC DNA]</scope>
    <source>
        <strain evidence="1">DUOXIRENSHENG_FW03</strain>
        <tissue evidence="1">Leaves</tissue>
    </source>
</reference>
<organism evidence="1 2">
    <name type="scientific">Psophocarpus tetragonolobus</name>
    <name type="common">Winged bean</name>
    <name type="synonym">Dolichos tetragonolobus</name>
    <dbReference type="NCBI Taxonomy" id="3891"/>
    <lineage>
        <taxon>Eukaryota</taxon>
        <taxon>Viridiplantae</taxon>
        <taxon>Streptophyta</taxon>
        <taxon>Embryophyta</taxon>
        <taxon>Tracheophyta</taxon>
        <taxon>Spermatophyta</taxon>
        <taxon>Magnoliopsida</taxon>
        <taxon>eudicotyledons</taxon>
        <taxon>Gunneridae</taxon>
        <taxon>Pentapetalae</taxon>
        <taxon>rosids</taxon>
        <taxon>fabids</taxon>
        <taxon>Fabales</taxon>
        <taxon>Fabaceae</taxon>
        <taxon>Papilionoideae</taxon>
        <taxon>50 kb inversion clade</taxon>
        <taxon>NPAAA clade</taxon>
        <taxon>indigoferoid/millettioid clade</taxon>
        <taxon>Phaseoleae</taxon>
        <taxon>Psophocarpus</taxon>
    </lineage>
</organism>
<dbReference type="AlphaFoldDB" id="A0AAN9SS06"/>
<sequence length="149" mass="17024">MENVEFSRVLVNMNMMSPISRDAKVIINGKSVLISLVKVPGRSDEWSELEVGETMASGDGTDWSMKDNCELEKSHEVQMEERLEKDGHDNSFPVALDGLMKGADLNEHFLNTEALNNERSLLHDEHENVVHNYWEGQCEGYSIHITFWE</sequence>
<evidence type="ECO:0000313" key="2">
    <source>
        <dbReference type="Proteomes" id="UP001386955"/>
    </source>
</evidence>
<keyword evidence="2" id="KW-1185">Reference proteome</keyword>
<gene>
    <name evidence="1" type="ORF">VNO78_06224</name>
</gene>
<accession>A0AAN9SS06</accession>
<proteinExistence type="predicted"/>
<name>A0AAN9SS06_PSOTE</name>
<protein>
    <submittedName>
        <fullName evidence="1">Uncharacterized protein</fullName>
    </submittedName>
</protein>
<evidence type="ECO:0000313" key="1">
    <source>
        <dbReference type="EMBL" id="KAK7405056.1"/>
    </source>
</evidence>